<evidence type="ECO:0000256" key="1">
    <source>
        <dbReference type="SAM" id="MobiDB-lite"/>
    </source>
</evidence>
<dbReference type="AlphaFoldDB" id="A0AAW2EUB0"/>
<reference evidence="2 3" key="1">
    <citation type="submission" date="2023-03" db="EMBL/GenBank/DDBJ databases">
        <title>High recombination rates correlate with genetic variation in Cardiocondyla obscurior ants.</title>
        <authorList>
            <person name="Errbii M."/>
        </authorList>
    </citation>
    <scope>NUCLEOTIDE SEQUENCE [LARGE SCALE GENOMIC DNA]</scope>
    <source>
        <strain evidence="2">Alpha-2009</strain>
        <tissue evidence="2">Whole body</tissue>
    </source>
</reference>
<comment type="caution">
    <text evidence="2">The sequence shown here is derived from an EMBL/GenBank/DDBJ whole genome shotgun (WGS) entry which is preliminary data.</text>
</comment>
<sequence length="102" mass="12326">MYAHQRNIFILIYAISVRPNYFLNERAERKLPEVSVCIAYARKIIAVENCFREADQLCVKLTQIEHRRLIFIYFSLIFFSSRKTERERERERKRERKAAALA</sequence>
<accession>A0AAW2EUB0</accession>
<dbReference type="Proteomes" id="UP001430953">
    <property type="component" value="Unassembled WGS sequence"/>
</dbReference>
<organism evidence="2 3">
    <name type="scientific">Cardiocondyla obscurior</name>
    <dbReference type="NCBI Taxonomy" id="286306"/>
    <lineage>
        <taxon>Eukaryota</taxon>
        <taxon>Metazoa</taxon>
        <taxon>Ecdysozoa</taxon>
        <taxon>Arthropoda</taxon>
        <taxon>Hexapoda</taxon>
        <taxon>Insecta</taxon>
        <taxon>Pterygota</taxon>
        <taxon>Neoptera</taxon>
        <taxon>Endopterygota</taxon>
        <taxon>Hymenoptera</taxon>
        <taxon>Apocrita</taxon>
        <taxon>Aculeata</taxon>
        <taxon>Formicoidea</taxon>
        <taxon>Formicidae</taxon>
        <taxon>Myrmicinae</taxon>
        <taxon>Cardiocondyla</taxon>
    </lineage>
</organism>
<protein>
    <submittedName>
        <fullName evidence="2">Uncharacterized protein</fullName>
    </submittedName>
</protein>
<gene>
    <name evidence="2" type="ORF">PUN28_015695</name>
</gene>
<evidence type="ECO:0000313" key="2">
    <source>
        <dbReference type="EMBL" id="KAL0107319.1"/>
    </source>
</evidence>
<feature type="compositionally biased region" description="Basic and acidic residues" evidence="1">
    <location>
        <begin position="82"/>
        <end position="92"/>
    </location>
</feature>
<name>A0AAW2EUB0_9HYME</name>
<evidence type="ECO:0000313" key="3">
    <source>
        <dbReference type="Proteomes" id="UP001430953"/>
    </source>
</evidence>
<dbReference type="EMBL" id="JADYXP020000017">
    <property type="protein sequence ID" value="KAL0107319.1"/>
    <property type="molecule type" value="Genomic_DNA"/>
</dbReference>
<keyword evidence="3" id="KW-1185">Reference proteome</keyword>
<feature type="region of interest" description="Disordered" evidence="1">
    <location>
        <begin position="82"/>
        <end position="102"/>
    </location>
</feature>
<proteinExistence type="predicted"/>